<evidence type="ECO:0000256" key="4">
    <source>
        <dbReference type="SAM" id="SignalP"/>
    </source>
</evidence>
<dbReference type="CDD" id="cd03426">
    <property type="entry name" value="NUDIX_CoAse_Nudt7"/>
    <property type="match status" value="1"/>
</dbReference>
<dbReference type="InterPro" id="IPR000086">
    <property type="entry name" value="NUDIX_hydrolase_dom"/>
</dbReference>
<dbReference type="EMBL" id="JAANQT010000099">
    <property type="protein sequence ID" value="KAG1314606.1"/>
    <property type="molecule type" value="Genomic_DNA"/>
</dbReference>
<evidence type="ECO:0000256" key="1">
    <source>
        <dbReference type="ARBA" id="ARBA00022801"/>
    </source>
</evidence>
<feature type="chain" id="PRO_5040451733" description="Nudix hydrolase domain-containing protein" evidence="4">
    <location>
        <begin position="19"/>
        <end position="400"/>
    </location>
</feature>
<keyword evidence="3" id="KW-0472">Membrane</keyword>
<comment type="caution">
    <text evidence="6">The sequence shown here is derived from an EMBL/GenBank/DDBJ whole genome shotgun (WGS) entry which is preliminary data.</text>
</comment>
<keyword evidence="4" id="KW-0732">Signal</keyword>
<proteinExistence type="predicted"/>
<keyword evidence="7" id="KW-1185">Reference proteome</keyword>
<dbReference type="InterPro" id="IPR045121">
    <property type="entry name" value="CoAse"/>
</dbReference>
<evidence type="ECO:0000256" key="3">
    <source>
        <dbReference type="SAM" id="Phobius"/>
    </source>
</evidence>
<accession>A0A9P7BWR5</accession>
<protein>
    <recommendedName>
        <fullName evidence="5">Nudix hydrolase domain-containing protein</fullName>
    </recommendedName>
</protein>
<sequence length="400" mass="45631">MKIAWVMSTLCLVGVVYAAVYQRQDDLVKNKASPAEVKKEKPADAFDMVKTVEDGSVGIAMMTKQAADRLQNQIHSAMFEKLCLALSQQAPYRVPTVGTPRRGAVAAILRWHCEHEVSESHKPRSIQEFFEQDWIKEGGQAEILFMQRATRKGDRKRWSGHVAFPGGKDEPGESDEDTVCREVLEEIGIDLKSEDYLRVGQLDEREISSIKDNKLLMILVPFVYLQLIPNSPPFQLQTSEVASVRWVPLDFFLSSQPVPYQPITEPLSLVRQVHSTFLRSCLDLMLGTITFASIDLPPTTDTHLFRLWGLTMGMTKDIVKQVDTQHSFFYRLTTRNPTFSRLDIGLLTFLVTWFKVHCSQQTSTQNDWDNLYWKSIRMAVVLAIVFRASVLLVLLKLFIF</sequence>
<evidence type="ECO:0000313" key="7">
    <source>
        <dbReference type="Proteomes" id="UP000716291"/>
    </source>
</evidence>
<dbReference type="PANTHER" id="PTHR12992">
    <property type="entry name" value="NUDIX HYDROLASE"/>
    <property type="match status" value="1"/>
</dbReference>
<feature type="signal peptide" evidence="4">
    <location>
        <begin position="1"/>
        <end position="18"/>
    </location>
</feature>
<feature type="domain" description="Nudix hydrolase" evidence="5">
    <location>
        <begin position="119"/>
        <end position="271"/>
    </location>
</feature>
<feature type="transmembrane region" description="Helical" evidence="3">
    <location>
        <begin position="378"/>
        <end position="399"/>
    </location>
</feature>
<dbReference type="PROSITE" id="PS51462">
    <property type="entry name" value="NUDIX"/>
    <property type="match status" value="1"/>
</dbReference>
<dbReference type="AlphaFoldDB" id="A0A9P7BWR5"/>
<keyword evidence="3" id="KW-1133">Transmembrane helix</keyword>
<keyword evidence="3" id="KW-0812">Transmembrane</keyword>
<organism evidence="6 7">
    <name type="scientific">Rhizopus oryzae</name>
    <name type="common">Mucormycosis agent</name>
    <name type="synonym">Rhizopus arrhizus var. delemar</name>
    <dbReference type="NCBI Taxonomy" id="64495"/>
    <lineage>
        <taxon>Eukaryota</taxon>
        <taxon>Fungi</taxon>
        <taxon>Fungi incertae sedis</taxon>
        <taxon>Mucoromycota</taxon>
        <taxon>Mucoromycotina</taxon>
        <taxon>Mucoromycetes</taxon>
        <taxon>Mucorales</taxon>
        <taxon>Mucorineae</taxon>
        <taxon>Rhizopodaceae</taxon>
        <taxon>Rhizopus</taxon>
    </lineage>
</organism>
<dbReference type="Proteomes" id="UP000716291">
    <property type="component" value="Unassembled WGS sequence"/>
</dbReference>
<dbReference type="Pfam" id="PF00293">
    <property type="entry name" value="NUDIX"/>
    <property type="match status" value="1"/>
</dbReference>
<dbReference type="GO" id="GO:0010945">
    <property type="term" value="F:coenzyme A diphosphatase activity"/>
    <property type="evidence" value="ECO:0007669"/>
    <property type="project" value="InterPro"/>
</dbReference>
<reference evidence="6" key="1">
    <citation type="journal article" date="2020" name="Microb. Genom.">
        <title>Genetic diversity of clinical and environmental Mucorales isolates obtained from an investigation of mucormycosis cases among solid organ transplant recipients.</title>
        <authorList>
            <person name="Nguyen M.H."/>
            <person name="Kaul D."/>
            <person name="Muto C."/>
            <person name="Cheng S.J."/>
            <person name="Richter R.A."/>
            <person name="Bruno V.M."/>
            <person name="Liu G."/>
            <person name="Beyhan S."/>
            <person name="Sundermann A.J."/>
            <person name="Mounaud S."/>
            <person name="Pasculle A.W."/>
            <person name="Nierman W.C."/>
            <person name="Driscoll E."/>
            <person name="Cumbie R."/>
            <person name="Clancy C.J."/>
            <person name="Dupont C.L."/>
        </authorList>
    </citation>
    <scope>NUCLEOTIDE SEQUENCE</scope>
    <source>
        <strain evidence="6">GL11</strain>
    </source>
</reference>
<dbReference type="PROSITE" id="PS00893">
    <property type="entry name" value="NUDIX_BOX"/>
    <property type="match status" value="1"/>
</dbReference>
<name>A0A9P7BWR5_RHIOR</name>
<evidence type="ECO:0000259" key="5">
    <source>
        <dbReference type="PROSITE" id="PS51462"/>
    </source>
</evidence>
<dbReference type="PANTHER" id="PTHR12992:SF44">
    <property type="entry name" value="NUDIX HYDROLASE DOMAIN-CONTAINING PROTEIN"/>
    <property type="match status" value="1"/>
</dbReference>
<dbReference type="InterPro" id="IPR015797">
    <property type="entry name" value="NUDIX_hydrolase-like_dom_sf"/>
</dbReference>
<feature type="region of interest" description="Disordered" evidence="2">
    <location>
        <begin position="157"/>
        <end position="176"/>
    </location>
</feature>
<dbReference type="OrthoDB" id="77989at2759"/>
<keyword evidence="1" id="KW-0378">Hydrolase</keyword>
<evidence type="ECO:0000256" key="2">
    <source>
        <dbReference type="SAM" id="MobiDB-lite"/>
    </source>
</evidence>
<dbReference type="InterPro" id="IPR020084">
    <property type="entry name" value="NUDIX_hydrolase_CS"/>
</dbReference>
<dbReference type="Gene3D" id="3.90.79.10">
    <property type="entry name" value="Nucleoside Triphosphate Pyrophosphohydrolase"/>
    <property type="match status" value="1"/>
</dbReference>
<gene>
    <name evidence="6" type="ORF">G6F64_001320</name>
</gene>
<evidence type="ECO:0000313" key="6">
    <source>
        <dbReference type="EMBL" id="KAG1314606.1"/>
    </source>
</evidence>
<dbReference type="SUPFAM" id="SSF55811">
    <property type="entry name" value="Nudix"/>
    <property type="match status" value="1"/>
</dbReference>